<evidence type="ECO:0000259" key="5">
    <source>
        <dbReference type="PROSITE" id="PS50112"/>
    </source>
</evidence>
<dbReference type="SMART" id="SM00387">
    <property type="entry name" value="HATPase_c"/>
    <property type="match status" value="1"/>
</dbReference>
<dbReference type="PANTHER" id="PTHR43065">
    <property type="entry name" value="SENSOR HISTIDINE KINASE"/>
    <property type="match status" value="1"/>
</dbReference>
<comment type="caution">
    <text evidence="7">The sequence shown here is derived from an EMBL/GenBank/DDBJ whole genome shotgun (WGS) entry which is preliminary data.</text>
</comment>
<evidence type="ECO:0000256" key="1">
    <source>
        <dbReference type="ARBA" id="ARBA00000085"/>
    </source>
</evidence>
<dbReference type="EMBL" id="JBHTMC010000024">
    <property type="protein sequence ID" value="MFD1264471.1"/>
    <property type="molecule type" value="Genomic_DNA"/>
</dbReference>
<dbReference type="NCBIfam" id="TIGR00229">
    <property type="entry name" value="sensory_box"/>
    <property type="match status" value="1"/>
</dbReference>
<feature type="domain" description="Histidine kinase" evidence="4">
    <location>
        <begin position="324"/>
        <end position="570"/>
    </location>
</feature>
<dbReference type="Gene3D" id="3.30.450.20">
    <property type="entry name" value="PAS domain"/>
    <property type="match status" value="2"/>
</dbReference>
<dbReference type="InterPro" id="IPR036097">
    <property type="entry name" value="HisK_dim/P_sf"/>
</dbReference>
<dbReference type="InterPro" id="IPR035965">
    <property type="entry name" value="PAS-like_dom_sf"/>
</dbReference>
<evidence type="ECO:0000256" key="2">
    <source>
        <dbReference type="ARBA" id="ARBA00012438"/>
    </source>
</evidence>
<feature type="domain" description="PAS" evidence="5">
    <location>
        <begin position="143"/>
        <end position="187"/>
    </location>
</feature>
<dbReference type="RefSeq" id="WP_277830677.1">
    <property type="nucleotide sequence ID" value="NZ_JARQZE010000002.1"/>
</dbReference>
<evidence type="ECO:0000313" key="8">
    <source>
        <dbReference type="Proteomes" id="UP001597158"/>
    </source>
</evidence>
<dbReference type="InterPro" id="IPR036890">
    <property type="entry name" value="HATPase_C_sf"/>
</dbReference>
<keyword evidence="3" id="KW-0597">Phosphoprotein</keyword>
<dbReference type="GO" id="GO:0005524">
    <property type="term" value="F:ATP binding"/>
    <property type="evidence" value="ECO:0007669"/>
    <property type="project" value="UniProtKB-KW"/>
</dbReference>
<dbReference type="PROSITE" id="PS50113">
    <property type="entry name" value="PAC"/>
    <property type="match status" value="1"/>
</dbReference>
<evidence type="ECO:0000259" key="6">
    <source>
        <dbReference type="PROSITE" id="PS50113"/>
    </source>
</evidence>
<keyword evidence="8" id="KW-1185">Reference proteome</keyword>
<dbReference type="SUPFAM" id="SSF55785">
    <property type="entry name" value="PYP-like sensor domain (PAS domain)"/>
    <property type="match status" value="2"/>
</dbReference>
<gene>
    <name evidence="7" type="ORF">ACFQ4M_12860</name>
</gene>
<dbReference type="PROSITE" id="PS50109">
    <property type="entry name" value="HIS_KIN"/>
    <property type="match status" value="1"/>
</dbReference>
<dbReference type="InterPro" id="IPR000014">
    <property type="entry name" value="PAS"/>
</dbReference>
<dbReference type="InterPro" id="IPR013656">
    <property type="entry name" value="PAS_4"/>
</dbReference>
<dbReference type="Proteomes" id="UP001597158">
    <property type="component" value="Unassembled WGS sequence"/>
</dbReference>
<dbReference type="InterPro" id="IPR003661">
    <property type="entry name" value="HisK_dim/P_dom"/>
</dbReference>
<dbReference type="CDD" id="cd00130">
    <property type="entry name" value="PAS"/>
    <property type="match status" value="2"/>
</dbReference>
<dbReference type="InterPro" id="IPR000700">
    <property type="entry name" value="PAS-assoc_C"/>
</dbReference>
<dbReference type="Gene3D" id="3.30.565.10">
    <property type="entry name" value="Histidine kinase-like ATPase, C-terminal domain"/>
    <property type="match status" value="1"/>
</dbReference>
<feature type="domain" description="PAC" evidence="6">
    <location>
        <begin position="234"/>
        <end position="286"/>
    </location>
</feature>
<keyword evidence="7" id="KW-0067">ATP-binding</keyword>
<accession>A0ABW3WEV0</accession>
<reference evidence="8" key="1">
    <citation type="journal article" date="2019" name="Int. J. Syst. Evol. Microbiol.">
        <title>The Global Catalogue of Microorganisms (GCM) 10K type strain sequencing project: providing services to taxonomists for standard genome sequencing and annotation.</title>
        <authorList>
            <consortium name="The Broad Institute Genomics Platform"/>
            <consortium name="The Broad Institute Genome Sequencing Center for Infectious Disease"/>
            <person name="Wu L."/>
            <person name="Ma J."/>
        </authorList>
    </citation>
    <scope>NUCLEOTIDE SEQUENCE [LARGE SCALE GENOMIC DNA]</scope>
    <source>
        <strain evidence="8">CCUG 48884</strain>
    </source>
</reference>
<dbReference type="Pfam" id="PF02518">
    <property type="entry name" value="HATPase_c"/>
    <property type="match status" value="1"/>
</dbReference>
<dbReference type="PRINTS" id="PR00344">
    <property type="entry name" value="BCTRLSENSOR"/>
</dbReference>
<dbReference type="Pfam" id="PF08448">
    <property type="entry name" value="PAS_4"/>
    <property type="match status" value="2"/>
</dbReference>
<evidence type="ECO:0000256" key="3">
    <source>
        <dbReference type="ARBA" id="ARBA00022553"/>
    </source>
</evidence>
<dbReference type="EC" id="2.7.13.3" evidence="2"/>
<protein>
    <recommendedName>
        <fullName evidence="2">histidine kinase</fullName>
        <ecNumber evidence="2">2.7.13.3</ecNumber>
    </recommendedName>
</protein>
<dbReference type="SUPFAM" id="SSF47384">
    <property type="entry name" value="Homodimeric domain of signal transducing histidine kinase"/>
    <property type="match status" value="1"/>
</dbReference>
<dbReference type="CDD" id="cd00082">
    <property type="entry name" value="HisKA"/>
    <property type="match status" value="1"/>
</dbReference>
<dbReference type="SUPFAM" id="SSF55874">
    <property type="entry name" value="ATPase domain of HSP90 chaperone/DNA topoisomerase II/histidine kinase"/>
    <property type="match status" value="1"/>
</dbReference>
<dbReference type="SMART" id="SM00091">
    <property type="entry name" value="PAS"/>
    <property type="match status" value="2"/>
</dbReference>
<dbReference type="InterPro" id="IPR003594">
    <property type="entry name" value="HATPase_dom"/>
</dbReference>
<proteinExistence type="predicted"/>
<evidence type="ECO:0000259" key="4">
    <source>
        <dbReference type="PROSITE" id="PS50109"/>
    </source>
</evidence>
<organism evidence="7 8">
    <name type="scientific">Thauera mechernichensis</name>
    <dbReference type="NCBI Taxonomy" id="82788"/>
    <lineage>
        <taxon>Bacteria</taxon>
        <taxon>Pseudomonadati</taxon>
        <taxon>Pseudomonadota</taxon>
        <taxon>Betaproteobacteria</taxon>
        <taxon>Rhodocyclales</taxon>
        <taxon>Zoogloeaceae</taxon>
        <taxon>Thauera</taxon>
    </lineage>
</organism>
<keyword evidence="7" id="KW-0547">Nucleotide-binding</keyword>
<comment type="catalytic activity">
    <reaction evidence="1">
        <text>ATP + protein L-histidine = ADP + protein N-phospho-L-histidine.</text>
        <dbReference type="EC" id="2.7.13.3"/>
    </reaction>
</comment>
<name>A0ABW3WEV0_9RHOO</name>
<dbReference type="Gene3D" id="1.10.287.130">
    <property type="match status" value="1"/>
</dbReference>
<evidence type="ECO:0000313" key="7">
    <source>
        <dbReference type="EMBL" id="MFD1264471.1"/>
    </source>
</evidence>
<dbReference type="InterPro" id="IPR005467">
    <property type="entry name" value="His_kinase_dom"/>
</dbReference>
<dbReference type="PROSITE" id="PS50112">
    <property type="entry name" value="PAS"/>
    <property type="match status" value="1"/>
</dbReference>
<dbReference type="InterPro" id="IPR004358">
    <property type="entry name" value="Sig_transdc_His_kin-like_C"/>
</dbReference>
<dbReference type="PANTHER" id="PTHR43065:SF50">
    <property type="entry name" value="HISTIDINE KINASE"/>
    <property type="match status" value="1"/>
</dbReference>
<sequence length="577" mass="63581">MGKRIVLHSCARERGCGVDSRLALNLLDTVGAPMLAYRDGPVLYANEACQQLLQRDQASLLGMPFDALVLDGDRQRWQALAAAVLAGEAAPARLELCLLSGGGEQRTVEIAPSRIDIDDDPLLVCFIYDLSEYKRREARERSLFRLFAQIIDGDPVPTFVLNAQHQVTHWNKACAAITGTAAAEIVGTTRQWYPFYRTERPTLADLVLSGDLERGFEELYRGKLRRSELIDGAYEAEAFFPHFGDSGRWLYFTAAPLRNARGQVVGAIETLQDMTARRTAEEALRQQQAGLERLVAERTAQLESASAQLVQSEKMASIGQLAAGVAHEINNPIGYVHSNIGALEGYMGDLFEMLDAYEQAMSSCLAEDKREALQALGAKLDVEFLREDIPKLVEESKEGITRVRKIVQDLKDFSHVDVKQEWQWANIEAGLESTLNIVSNEIKYKADVVCEFAGLPEIECLPSQLNQVFMNLLVNAAHAIGEARGRIRVATRVLDAGQVCVEVADNGCGIAPELQMKIFDPFFTTKPVGKGTGLGLSLSYGIVKNHNGRIELESTPGVGTLFRVVLPVHHVETRSEA</sequence>